<keyword evidence="2" id="KW-1185">Reference proteome</keyword>
<protein>
    <submittedName>
        <fullName evidence="1">Uncharacterized protein</fullName>
    </submittedName>
</protein>
<organism evidence="1 2">
    <name type="scientific">Lasiodiplodia mahajangana</name>
    <dbReference type="NCBI Taxonomy" id="1108764"/>
    <lineage>
        <taxon>Eukaryota</taxon>
        <taxon>Fungi</taxon>
        <taxon>Dikarya</taxon>
        <taxon>Ascomycota</taxon>
        <taxon>Pezizomycotina</taxon>
        <taxon>Dothideomycetes</taxon>
        <taxon>Dothideomycetes incertae sedis</taxon>
        <taxon>Botryosphaeriales</taxon>
        <taxon>Botryosphaeriaceae</taxon>
        <taxon>Lasiodiplodia</taxon>
    </lineage>
</organism>
<sequence>MTDAGSNTAVQGSAGYLVSTTQTQQGQASASTTEQMRRYLDNPMYSVAAFGVGGPSRAGSDRATDYLALFASVGSLVPQRGATSTGNSGRS</sequence>
<comment type="caution">
    <text evidence="1">The sequence shown here is derived from an EMBL/GenBank/DDBJ whole genome shotgun (WGS) entry which is preliminary data.</text>
</comment>
<dbReference type="EMBL" id="JAPUUL010002023">
    <property type="protein sequence ID" value="KAJ8126097.1"/>
    <property type="molecule type" value="Genomic_DNA"/>
</dbReference>
<name>A0ACC2JF23_9PEZI</name>
<accession>A0ACC2JF23</accession>
<reference evidence="1" key="1">
    <citation type="submission" date="2022-12" db="EMBL/GenBank/DDBJ databases">
        <title>Genome Sequence of Lasiodiplodia mahajangana.</title>
        <authorList>
            <person name="Buettner E."/>
        </authorList>
    </citation>
    <scope>NUCLEOTIDE SEQUENCE</scope>
    <source>
        <strain evidence="1">VT137</strain>
    </source>
</reference>
<evidence type="ECO:0000313" key="2">
    <source>
        <dbReference type="Proteomes" id="UP001153332"/>
    </source>
</evidence>
<proteinExistence type="predicted"/>
<evidence type="ECO:0000313" key="1">
    <source>
        <dbReference type="EMBL" id="KAJ8126097.1"/>
    </source>
</evidence>
<dbReference type="Proteomes" id="UP001153332">
    <property type="component" value="Unassembled WGS sequence"/>
</dbReference>
<gene>
    <name evidence="1" type="ORF">O1611_g7541</name>
</gene>